<gene>
    <name evidence="2" type="ORF">TWF481_005135</name>
</gene>
<organism evidence="2 3">
    <name type="scientific">Arthrobotrys musiformis</name>
    <dbReference type="NCBI Taxonomy" id="47236"/>
    <lineage>
        <taxon>Eukaryota</taxon>
        <taxon>Fungi</taxon>
        <taxon>Dikarya</taxon>
        <taxon>Ascomycota</taxon>
        <taxon>Pezizomycotina</taxon>
        <taxon>Orbiliomycetes</taxon>
        <taxon>Orbiliales</taxon>
        <taxon>Orbiliaceae</taxon>
        <taxon>Arthrobotrys</taxon>
    </lineage>
</organism>
<dbReference type="EMBL" id="JAVHJL010000003">
    <property type="protein sequence ID" value="KAK6506676.1"/>
    <property type="molecule type" value="Genomic_DNA"/>
</dbReference>
<evidence type="ECO:0000313" key="2">
    <source>
        <dbReference type="EMBL" id="KAK6506676.1"/>
    </source>
</evidence>
<feature type="compositionally biased region" description="Polar residues" evidence="1">
    <location>
        <begin position="41"/>
        <end position="61"/>
    </location>
</feature>
<feature type="compositionally biased region" description="Low complexity" evidence="1">
    <location>
        <begin position="30"/>
        <end position="40"/>
    </location>
</feature>
<protein>
    <submittedName>
        <fullName evidence="2">Uncharacterized protein</fullName>
    </submittedName>
</protein>
<comment type="caution">
    <text evidence="2">The sequence shown here is derived from an EMBL/GenBank/DDBJ whole genome shotgun (WGS) entry which is preliminary data.</text>
</comment>
<evidence type="ECO:0000256" key="1">
    <source>
        <dbReference type="SAM" id="MobiDB-lite"/>
    </source>
</evidence>
<feature type="region of interest" description="Disordered" evidence="1">
    <location>
        <begin position="1"/>
        <end position="129"/>
    </location>
</feature>
<accession>A0AAV9WE24</accession>
<proteinExistence type="predicted"/>
<feature type="compositionally biased region" description="Low complexity" evidence="1">
    <location>
        <begin position="62"/>
        <end position="74"/>
    </location>
</feature>
<reference evidence="2 3" key="1">
    <citation type="submission" date="2023-08" db="EMBL/GenBank/DDBJ databases">
        <authorList>
            <person name="Palmer J.M."/>
        </authorList>
    </citation>
    <scope>NUCLEOTIDE SEQUENCE [LARGE SCALE GENOMIC DNA]</scope>
    <source>
        <strain evidence="2 3">TWF481</strain>
    </source>
</reference>
<feature type="compositionally biased region" description="Polar residues" evidence="1">
    <location>
        <begin position="1"/>
        <end position="20"/>
    </location>
</feature>
<evidence type="ECO:0000313" key="3">
    <source>
        <dbReference type="Proteomes" id="UP001370758"/>
    </source>
</evidence>
<sequence length="172" mass="18900">MEHTGSQVPSEINISTSPRSPSFLDRVFRRSSGSHAASSRIPTLNFPTDEVPSSNNTLDNTSSRPQSRSSSSSRSSHKRAPPPLMIDTSLASAKKSKTTYLAVSGEERRVRSSSRSRSRSRTERSPSPNIQIINRETSRVASINHVGRHTNDWLFGGFHLTSKIGAPRGRSK</sequence>
<dbReference type="Proteomes" id="UP001370758">
    <property type="component" value="Unassembled WGS sequence"/>
</dbReference>
<keyword evidence="3" id="KW-1185">Reference proteome</keyword>
<name>A0AAV9WE24_9PEZI</name>
<dbReference type="AlphaFoldDB" id="A0AAV9WE24"/>